<gene>
    <name evidence="8" type="primary">argB</name>
    <name evidence="8" type="ORF">COV87_04070</name>
</gene>
<dbReference type="NCBIfam" id="TIGR00761">
    <property type="entry name" value="argB"/>
    <property type="match status" value="1"/>
</dbReference>
<dbReference type="EMBL" id="PCVK01000116">
    <property type="protein sequence ID" value="PIQ71327.1"/>
    <property type="molecule type" value="Genomic_DNA"/>
</dbReference>
<dbReference type="PANTHER" id="PTHR23342">
    <property type="entry name" value="N-ACETYLGLUTAMATE SYNTHASE"/>
    <property type="match status" value="1"/>
</dbReference>
<evidence type="ECO:0000259" key="7">
    <source>
        <dbReference type="Pfam" id="PF00696"/>
    </source>
</evidence>
<keyword evidence="4 8" id="KW-0418">Kinase</keyword>
<dbReference type="Proteomes" id="UP000229497">
    <property type="component" value="Unassembled WGS sequence"/>
</dbReference>
<dbReference type="GO" id="GO:0005524">
    <property type="term" value="F:ATP binding"/>
    <property type="evidence" value="ECO:0007669"/>
    <property type="project" value="UniProtKB-KW"/>
</dbReference>
<name>A0A2H0KJC2_9BACT</name>
<evidence type="ECO:0000256" key="3">
    <source>
        <dbReference type="ARBA" id="ARBA00022741"/>
    </source>
</evidence>
<evidence type="ECO:0000256" key="4">
    <source>
        <dbReference type="ARBA" id="ARBA00022777"/>
    </source>
</evidence>
<dbReference type="GO" id="GO:0003991">
    <property type="term" value="F:acetylglutamate kinase activity"/>
    <property type="evidence" value="ECO:0007669"/>
    <property type="project" value="TreeGrafter"/>
</dbReference>
<comment type="pathway">
    <text evidence="6">Amino-acid biosynthesis.</text>
</comment>
<protein>
    <submittedName>
        <fullName evidence="8">Acetylglutamate kinase</fullName>
    </submittedName>
</protein>
<dbReference type="SUPFAM" id="SSF53633">
    <property type="entry name" value="Carbamate kinase-like"/>
    <property type="match status" value="1"/>
</dbReference>
<keyword evidence="5" id="KW-0067">ATP-binding</keyword>
<evidence type="ECO:0000313" key="9">
    <source>
        <dbReference type="Proteomes" id="UP000229497"/>
    </source>
</evidence>
<dbReference type="InterPro" id="IPR004662">
    <property type="entry name" value="AcgluKinase_fam"/>
</dbReference>
<dbReference type="Pfam" id="PF00696">
    <property type="entry name" value="AA_kinase"/>
    <property type="match status" value="1"/>
</dbReference>
<comment type="caution">
    <text evidence="8">The sequence shown here is derived from an EMBL/GenBank/DDBJ whole genome shotgun (WGS) entry which is preliminary data.</text>
</comment>
<accession>A0A2H0KJC2</accession>
<dbReference type="GO" id="GO:0006526">
    <property type="term" value="P:L-arginine biosynthetic process"/>
    <property type="evidence" value="ECO:0007669"/>
    <property type="project" value="TreeGrafter"/>
</dbReference>
<organism evidence="8 9">
    <name type="scientific">Candidatus Roizmanbacteria bacterium CG11_big_fil_rev_8_21_14_0_20_37_16</name>
    <dbReference type="NCBI Taxonomy" id="1974857"/>
    <lineage>
        <taxon>Bacteria</taxon>
        <taxon>Candidatus Roizmaniibacteriota</taxon>
    </lineage>
</organism>
<reference evidence="8 9" key="1">
    <citation type="submission" date="2017-09" db="EMBL/GenBank/DDBJ databases">
        <title>Depth-based differentiation of microbial function through sediment-hosted aquifers and enrichment of novel symbionts in the deep terrestrial subsurface.</title>
        <authorList>
            <person name="Probst A.J."/>
            <person name="Ladd B."/>
            <person name="Jarett J.K."/>
            <person name="Geller-Mcgrath D.E."/>
            <person name="Sieber C.M."/>
            <person name="Emerson J.B."/>
            <person name="Anantharaman K."/>
            <person name="Thomas B.C."/>
            <person name="Malmstrom R."/>
            <person name="Stieglmeier M."/>
            <person name="Klingl A."/>
            <person name="Woyke T."/>
            <person name="Ryan C.M."/>
            <person name="Banfield J.F."/>
        </authorList>
    </citation>
    <scope>NUCLEOTIDE SEQUENCE [LARGE SCALE GENOMIC DNA]</scope>
    <source>
        <strain evidence="8">CG11_big_fil_rev_8_21_14_0_20_37_16</strain>
    </source>
</reference>
<dbReference type="GO" id="GO:0005737">
    <property type="term" value="C:cytoplasm"/>
    <property type="evidence" value="ECO:0007669"/>
    <property type="project" value="InterPro"/>
</dbReference>
<dbReference type="Gene3D" id="3.40.1160.10">
    <property type="entry name" value="Acetylglutamate kinase-like"/>
    <property type="match status" value="1"/>
</dbReference>
<keyword evidence="2" id="KW-0808">Transferase</keyword>
<keyword evidence="3" id="KW-0547">Nucleotide-binding</keyword>
<dbReference type="PIRSF" id="PIRSF000728">
    <property type="entry name" value="NAGK"/>
    <property type="match status" value="1"/>
</dbReference>
<dbReference type="PANTHER" id="PTHR23342:SF20">
    <property type="entry name" value="[LYSW]-AMINOADIPATE KINASE"/>
    <property type="match status" value="1"/>
</dbReference>
<evidence type="ECO:0000256" key="1">
    <source>
        <dbReference type="ARBA" id="ARBA00022605"/>
    </source>
</evidence>
<dbReference type="AlphaFoldDB" id="A0A2H0KJC2"/>
<sequence>MILIKIGGGKKINLDAICSDIKTLIDKGEQIVLVHGASTIRDEIATSLNHPTKTIISPSGVSSVYTDAKSIDIFLMAYVGLVNKRLVEKLQQHGVNAIGLSGIDGRLWQGKRKKVVYSQIEGKTKLISDSMTGKVEKINSPLISILIENGYTPVLCPPAISDENEIINTDNDWATGVMVGALHIEKMIVLFEAPGMLKTFGDEKSLVKTIKKDELDSYIQYAQGRMKKKVIGAREAFRLGLKAMYWADGRIENPVINALEGGGTIIS</sequence>
<dbReference type="NCBIfam" id="NF010659">
    <property type="entry name" value="PRK14058.1-1"/>
    <property type="match status" value="1"/>
</dbReference>
<dbReference type="InterPro" id="IPR001048">
    <property type="entry name" value="Asp/Glu/Uridylate_kinase"/>
</dbReference>
<feature type="domain" description="Aspartate/glutamate/uridylate kinase" evidence="7">
    <location>
        <begin position="2"/>
        <end position="240"/>
    </location>
</feature>
<evidence type="ECO:0000256" key="5">
    <source>
        <dbReference type="ARBA" id="ARBA00022840"/>
    </source>
</evidence>
<evidence type="ECO:0000256" key="2">
    <source>
        <dbReference type="ARBA" id="ARBA00022679"/>
    </source>
</evidence>
<dbReference type="InterPro" id="IPR036393">
    <property type="entry name" value="AceGlu_kinase-like_sf"/>
</dbReference>
<evidence type="ECO:0000256" key="6">
    <source>
        <dbReference type="ARBA" id="ARBA00029440"/>
    </source>
</evidence>
<proteinExistence type="predicted"/>
<keyword evidence="1" id="KW-0028">Amino-acid biosynthesis</keyword>
<evidence type="ECO:0000313" key="8">
    <source>
        <dbReference type="EMBL" id="PIQ71327.1"/>
    </source>
</evidence>